<keyword evidence="8" id="KW-0539">Nucleus</keyword>
<dbReference type="SUPFAM" id="SSF50978">
    <property type="entry name" value="WD40 repeat-like"/>
    <property type="match status" value="1"/>
</dbReference>
<keyword evidence="3" id="KW-0853">WD repeat</keyword>
<dbReference type="Proteomes" id="UP000818624">
    <property type="component" value="Chromosome 1"/>
</dbReference>
<organism evidence="11 12">
    <name type="scientific">Malassezia furfur</name>
    <name type="common">Pityriasis versicolor infection agent</name>
    <name type="synonym">Pityrosporum furfur</name>
    <dbReference type="NCBI Taxonomy" id="55194"/>
    <lineage>
        <taxon>Eukaryota</taxon>
        <taxon>Fungi</taxon>
        <taxon>Dikarya</taxon>
        <taxon>Basidiomycota</taxon>
        <taxon>Ustilaginomycotina</taxon>
        <taxon>Malasseziomycetes</taxon>
        <taxon>Malasseziales</taxon>
        <taxon>Malasseziaceae</taxon>
        <taxon>Malassezia</taxon>
    </lineage>
</organism>
<feature type="region of interest" description="Disordered" evidence="9">
    <location>
        <begin position="284"/>
        <end position="367"/>
    </location>
</feature>
<evidence type="ECO:0000256" key="7">
    <source>
        <dbReference type="ARBA" id="ARBA00023204"/>
    </source>
</evidence>
<name>A0ABY8EKJ4_MALFU</name>
<evidence type="ECO:0000256" key="3">
    <source>
        <dbReference type="ARBA" id="ARBA00022574"/>
    </source>
</evidence>
<feature type="compositionally biased region" description="Low complexity" evidence="9">
    <location>
        <begin position="587"/>
        <end position="624"/>
    </location>
</feature>
<dbReference type="SMART" id="SM00320">
    <property type="entry name" value="WD40"/>
    <property type="match status" value="5"/>
</dbReference>
<sequence length="641" mass="67223">MVRCVTFEIRWHDTLPIYSCAFQPIAPGRLAKVLDHNLGQAAGLPPGRALPGEGSEAASETHAPILAGGQSWRLATAGGDNNVRIWIIHPHIPSPSALAAAGAAAAHPPRAEYAATLARHTGVVNVVRFSPSGDVLASAGDDGTVLFWTRSEQLRPAFGEGAAGGDPQAPYEKEAWRVRLMSRATSQELYDMAWSPDGDQLAVGGTDFAVRIINTADGTAVREIADHQHYVQGLAWDPLNEFLATQSSDRAVHLYRLLRAQNEAARDVQLVSRHASVDVAAKAGSDECAGDGDARAPPPASSAKTPARPPASPAKTLVRPSPSPAHTRAPTRSPSPAPLPAIRAPPSPRERLLAATPGGTSSSHKLYGDDRYSSFFRRLAFSTDGALLATPTGQYAPPDAEGRAASTTSAVWLYARGNFEKSHAPIAALPGHKTATLAVAFSPILYRLRGEDGTTRAPPSVPLAHGEVHAAALGVDGAARMFALPYRMVYAIATQESVWVYDTQQSAPLCCFSNLHYASFTDLAWSPDGQVLMMSSTDGYCSVAVFDYNELGRPYHYASQPSLQRTLRPEAPIPTTAPTEPAPAPAAPAATPTAPAAPVAPAAPATSGDPAAPAVPAVPDGAGAPKKKRRVALTFEGPLPG</sequence>
<dbReference type="InterPro" id="IPR015943">
    <property type="entry name" value="WD40/YVTN_repeat-like_dom_sf"/>
</dbReference>
<dbReference type="PANTHER" id="PTHR15271">
    <property type="entry name" value="CHROMATIN ASSEMBLY FACTOR 1 SUBUNIT B"/>
    <property type="match status" value="1"/>
</dbReference>
<evidence type="ECO:0000256" key="8">
    <source>
        <dbReference type="ARBA" id="ARBA00023242"/>
    </source>
</evidence>
<gene>
    <name evidence="11" type="primary">CAC2</name>
    <name evidence="11" type="ORF">GLX27_000766</name>
</gene>
<dbReference type="Gene3D" id="2.130.10.10">
    <property type="entry name" value="YVTN repeat-like/Quinoprotein amine dehydrogenase"/>
    <property type="match status" value="2"/>
</dbReference>
<feature type="compositionally biased region" description="Pro residues" evidence="9">
    <location>
        <begin position="333"/>
        <end position="347"/>
    </location>
</feature>
<keyword evidence="12" id="KW-1185">Reference proteome</keyword>
<protein>
    <submittedName>
        <fullName evidence="11">Chromatin assembly factor 1 subunit</fullName>
    </submittedName>
</protein>
<evidence type="ECO:0000259" key="10">
    <source>
        <dbReference type="Pfam" id="PF24105"/>
    </source>
</evidence>
<comment type="similarity">
    <text evidence="2">Belongs to the WD repeat HIR1 family.</text>
</comment>
<feature type="region of interest" description="Disordered" evidence="9">
    <location>
        <begin position="569"/>
        <end position="641"/>
    </location>
</feature>
<dbReference type="InterPro" id="IPR045145">
    <property type="entry name" value="PTHR15271"/>
</dbReference>
<evidence type="ECO:0000256" key="6">
    <source>
        <dbReference type="ARBA" id="ARBA00022853"/>
    </source>
</evidence>
<feature type="compositionally biased region" description="Low complexity" evidence="9">
    <location>
        <begin position="569"/>
        <end position="579"/>
    </location>
</feature>
<dbReference type="InterPro" id="IPR001680">
    <property type="entry name" value="WD40_rpt"/>
</dbReference>
<dbReference type="EMBL" id="CP046234">
    <property type="protein sequence ID" value="WFD46137.1"/>
    <property type="molecule type" value="Genomic_DNA"/>
</dbReference>
<dbReference type="PANTHER" id="PTHR15271:SF4">
    <property type="entry name" value="CHROMATIN ASSEMBLY FACTOR 1 SUBUNIT B"/>
    <property type="match status" value="1"/>
</dbReference>
<feature type="domain" description="CAF1B/HIR1 beta-propeller" evidence="10">
    <location>
        <begin position="70"/>
        <end position="259"/>
    </location>
</feature>
<evidence type="ECO:0000313" key="11">
    <source>
        <dbReference type="EMBL" id="WFD46137.1"/>
    </source>
</evidence>
<evidence type="ECO:0000256" key="4">
    <source>
        <dbReference type="ARBA" id="ARBA00022737"/>
    </source>
</evidence>
<evidence type="ECO:0000256" key="9">
    <source>
        <dbReference type="SAM" id="MobiDB-lite"/>
    </source>
</evidence>
<dbReference type="InterPro" id="IPR036322">
    <property type="entry name" value="WD40_repeat_dom_sf"/>
</dbReference>
<keyword evidence="6" id="KW-0156">Chromatin regulator</keyword>
<keyword evidence="7" id="KW-0234">DNA repair</keyword>
<keyword evidence="5" id="KW-0227">DNA damage</keyword>
<evidence type="ECO:0000256" key="2">
    <source>
        <dbReference type="ARBA" id="ARBA00007306"/>
    </source>
</evidence>
<evidence type="ECO:0000256" key="1">
    <source>
        <dbReference type="ARBA" id="ARBA00004123"/>
    </source>
</evidence>
<dbReference type="Pfam" id="PF24105">
    <property type="entry name" value="Beta-prop_CAF1B_HIR1"/>
    <property type="match status" value="2"/>
</dbReference>
<evidence type="ECO:0000313" key="12">
    <source>
        <dbReference type="Proteomes" id="UP000818624"/>
    </source>
</evidence>
<proteinExistence type="inferred from homology"/>
<dbReference type="InterPro" id="IPR055410">
    <property type="entry name" value="Beta-prop_CAF1B_HIR1"/>
</dbReference>
<keyword evidence="4" id="KW-0677">Repeat</keyword>
<feature type="domain" description="CAF1B/HIR1 beta-propeller" evidence="10">
    <location>
        <begin position="362"/>
        <end position="551"/>
    </location>
</feature>
<comment type="subcellular location">
    <subcellularLocation>
        <location evidence="1">Nucleus</location>
    </subcellularLocation>
</comment>
<evidence type="ECO:0000256" key="5">
    <source>
        <dbReference type="ARBA" id="ARBA00022763"/>
    </source>
</evidence>
<accession>A0ABY8EKJ4</accession>
<reference evidence="11 12" key="1">
    <citation type="journal article" date="2020" name="Elife">
        <title>Loss of centromere function drives karyotype evolution in closely related Malassezia species.</title>
        <authorList>
            <person name="Sankaranarayanan S.R."/>
            <person name="Ianiri G."/>
            <person name="Coelho M.A."/>
            <person name="Reza M.H."/>
            <person name="Thimmappa B.C."/>
            <person name="Ganguly P."/>
            <person name="Vadnala R.N."/>
            <person name="Sun S."/>
            <person name="Siddharthan R."/>
            <person name="Tellgren-Roth C."/>
            <person name="Dawson T.L."/>
            <person name="Heitman J."/>
            <person name="Sanyal K."/>
        </authorList>
    </citation>
    <scope>NUCLEOTIDE SEQUENCE [LARGE SCALE GENOMIC DNA]</scope>
    <source>
        <strain evidence="11">CBS14141</strain>
    </source>
</reference>